<protein>
    <recommendedName>
        <fullName evidence="2">Secretion system C-terminal sorting domain-containing protein</fullName>
    </recommendedName>
</protein>
<accession>A0A383AA37</accession>
<dbReference type="Gene3D" id="2.60.40.4070">
    <property type="match status" value="1"/>
</dbReference>
<name>A0A383AA37_9ZZZZ</name>
<organism evidence="1">
    <name type="scientific">marine metagenome</name>
    <dbReference type="NCBI Taxonomy" id="408172"/>
    <lineage>
        <taxon>unclassified sequences</taxon>
        <taxon>metagenomes</taxon>
        <taxon>ecological metagenomes</taxon>
    </lineage>
</organism>
<dbReference type="EMBL" id="UINC01190356">
    <property type="protein sequence ID" value="SVE04483.1"/>
    <property type="molecule type" value="Genomic_DNA"/>
</dbReference>
<evidence type="ECO:0008006" key="2">
    <source>
        <dbReference type="Google" id="ProtNLM"/>
    </source>
</evidence>
<feature type="non-terminal residue" evidence="1">
    <location>
        <position position="1"/>
    </location>
</feature>
<gene>
    <name evidence="1" type="ORF">METZ01_LOCUS457337</name>
</gene>
<sequence>NPFENSTYFTFKTSIFPINTTISIFDLDGTKINKIHEICEQSFCTIYWDATDFNNKKISNGTYIYSLKIDTNNQTFKRLYKITKLK</sequence>
<evidence type="ECO:0000313" key="1">
    <source>
        <dbReference type="EMBL" id="SVE04483.1"/>
    </source>
</evidence>
<proteinExistence type="predicted"/>
<dbReference type="AlphaFoldDB" id="A0A383AA37"/>
<reference evidence="1" key="1">
    <citation type="submission" date="2018-05" db="EMBL/GenBank/DDBJ databases">
        <authorList>
            <person name="Lanie J.A."/>
            <person name="Ng W.-L."/>
            <person name="Kazmierczak K.M."/>
            <person name="Andrzejewski T.M."/>
            <person name="Davidsen T.M."/>
            <person name="Wayne K.J."/>
            <person name="Tettelin H."/>
            <person name="Glass J.I."/>
            <person name="Rusch D."/>
            <person name="Podicherti R."/>
            <person name="Tsui H.-C.T."/>
            <person name="Winkler M.E."/>
        </authorList>
    </citation>
    <scope>NUCLEOTIDE SEQUENCE</scope>
</reference>